<dbReference type="PROSITE" id="PS00061">
    <property type="entry name" value="ADH_SHORT"/>
    <property type="match status" value="1"/>
</dbReference>
<gene>
    <name evidence="13" type="ORF">DSM5745_02611</name>
</gene>
<keyword evidence="9 12" id="KW-0443">Lipid metabolism</keyword>
<dbReference type="EMBL" id="PVWQ01000002">
    <property type="protein sequence ID" value="RDW90836.1"/>
    <property type="molecule type" value="Genomic_DNA"/>
</dbReference>
<dbReference type="OrthoDB" id="5545019at2759"/>
<name>A0A3D8SX03_9EURO</name>
<evidence type="ECO:0000256" key="1">
    <source>
        <dbReference type="ARBA" id="ARBA00005194"/>
    </source>
</evidence>
<dbReference type="InterPro" id="IPR027533">
    <property type="entry name" value="3_ketoreductase_fungal"/>
</dbReference>
<comment type="pathway">
    <text evidence="1">Lipid metabolism; fatty acid biosynthesis.</text>
</comment>
<comment type="subcellular location">
    <subcellularLocation>
        <location evidence="12">Endoplasmic reticulum membrane</location>
        <topology evidence="12">Single-pass membrane protein</topology>
    </subcellularLocation>
</comment>
<keyword evidence="6 12" id="KW-0521">NADP</keyword>
<feature type="active site" description="Proton acceptor" evidence="12">
    <location>
        <position position="220"/>
    </location>
</feature>
<protein>
    <recommendedName>
        <fullName evidence="12">Very-long-chain 3-oxoacyl-CoA reductase</fullName>
        <ecNumber evidence="12">1.1.1.330</ecNumber>
    </recommendedName>
    <alternativeName>
        <fullName evidence="12">3-ketoacyl-CoA reductase</fullName>
        <shortName evidence="12">3-ketoreductase</shortName>
        <shortName evidence="12">KAR</shortName>
    </alternativeName>
    <alternativeName>
        <fullName evidence="12">Microsomal beta-keto-reductase</fullName>
    </alternativeName>
</protein>
<evidence type="ECO:0000256" key="10">
    <source>
        <dbReference type="ARBA" id="ARBA00023136"/>
    </source>
</evidence>
<evidence type="ECO:0000313" key="14">
    <source>
        <dbReference type="Proteomes" id="UP000256690"/>
    </source>
</evidence>
<proteinExistence type="inferred from homology"/>
<keyword evidence="11 12" id="KW-0275">Fatty acid biosynthesis</keyword>
<organism evidence="13 14">
    <name type="scientific">Aspergillus mulundensis</name>
    <dbReference type="NCBI Taxonomy" id="1810919"/>
    <lineage>
        <taxon>Eukaryota</taxon>
        <taxon>Fungi</taxon>
        <taxon>Dikarya</taxon>
        <taxon>Ascomycota</taxon>
        <taxon>Pezizomycotina</taxon>
        <taxon>Eurotiomycetes</taxon>
        <taxon>Eurotiomycetidae</taxon>
        <taxon>Eurotiales</taxon>
        <taxon>Aspergillaceae</taxon>
        <taxon>Aspergillus</taxon>
        <taxon>Aspergillus subgen. Nidulantes</taxon>
    </lineage>
</organism>
<evidence type="ECO:0000313" key="13">
    <source>
        <dbReference type="EMBL" id="RDW90836.1"/>
    </source>
</evidence>
<dbReference type="FunFam" id="3.40.50.720:FF:000317">
    <property type="entry name" value="Very-long-chain 3-oxoacyl-CoA reductase"/>
    <property type="match status" value="1"/>
</dbReference>
<dbReference type="InterPro" id="IPR020904">
    <property type="entry name" value="Sc_DH/Rdtase_CS"/>
</dbReference>
<dbReference type="GO" id="GO:0030497">
    <property type="term" value="P:fatty acid elongation"/>
    <property type="evidence" value="ECO:0007669"/>
    <property type="project" value="UniProtKB-UniRule"/>
</dbReference>
<dbReference type="Pfam" id="PF00106">
    <property type="entry name" value="adh_short"/>
    <property type="match status" value="1"/>
</dbReference>
<evidence type="ECO:0000256" key="6">
    <source>
        <dbReference type="ARBA" id="ARBA00022857"/>
    </source>
</evidence>
<dbReference type="EC" id="1.1.1.330" evidence="12"/>
<dbReference type="InterPro" id="IPR036291">
    <property type="entry name" value="NAD(P)-bd_dom_sf"/>
</dbReference>
<dbReference type="SUPFAM" id="SSF51735">
    <property type="entry name" value="NAD(P)-binding Rossmann-fold domains"/>
    <property type="match status" value="1"/>
</dbReference>
<evidence type="ECO:0000256" key="2">
    <source>
        <dbReference type="ARBA" id="ARBA00022516"/>
    </source>
</evidence>
<dbReference type="Proteomes" id="UP000256690">
    <property type="component" value="Unassembled WGS sequence"/>
</dbReference>
<reference evidence="13 14" key="1">
    <citation type="journal article" date="2018" name="IMA Fungus">
        <title>IMA Genome-F 9: Draft genome sequence of Annulohypoxylon stygium, Aspergillus mulundensis, Berkeleyomyces basicola (syn. Thielaviopsis basicola), Ceratocystis smalleyi, two Cercospora beticola strains, Coleophoma cylindrospora, Fusarium fracticaudum, Phialophora cf. hyalina, and Morchella septimelata.</title>
        <authorList>
            <person name="Wingfield B.D."/>
            <person name="Bills G.F."/>
            <person name="Dong Y."/>
            <person name="Huang W."/>
            <person name="Nel W.J."/>
            <person name="Swalarsk-Parry B.S."/>
            <person name="Vaghefi N."/>
            <person name="Wilken P.M."/>
            <person name="An Z."/>
            <person name="de Beer Z.W."/>
            <person name="De Vos L."/>
            <person name="Chen L."/>
            <person name="Duong T.A."/>
            <person name="Gao Y."/>
            <person name="Hammerbacher A."/>
            <person name="Kikkert J.R."/>
            <person name="Li Y."/>
            <person name="Li H."/>
            <person name="Li K."/>
            <person name="Li Q."/>
            <person name="Liu X."/>
            <person name="Ma X."/>
            <person name="Naidoo K."/>
            <person name="Pethybridge S.J."/>
            <person name="Sun J."/>
            <person name="Steenkamp E.T."/>
            <person name="van der Nest M.A."/>
            <person name="van Wyk S."/>
            <person name="Wingfield M.J."/>
            <person name="Xiong C."/>
            <person name="Yue Q."/>
            <person name="Zhang X."/>
        </authorList>
    </citation>
    <scope>NUCLEOTIDE SEQUENCE [LARGE SCALE GENOMIC DNA]</scope>
    <source>
        <strain evidence="13 14">DSM 5745</strain>
    </source>
</reference>
<feature type="binding site" evidence="12">
    <location>
        <position position="207"/>
    </location>
    <ligand>
        <name>substrate</name>
    </ligand>
</feature>
<dbReference type="PANTHER" id="PTHR43086">
    <property type="entry name" value="VERY-LONG-CHAIN 3-OXOOACYL-COA REDUCTASE"/>
    <property type="match status" value="1"/>
</dbReference>
<dbReference type="PRINTS" id="PR00081">
    <property type="entry name" value="GDHRDH"/>
</dbReference>
<evidence type="ECO:0000256" key="5">
    <source>
        <dbReference type="ARBA" id="ARBA00022832"/>
    </source>
</evidence>
<comment type="similarity">
    <text evidence="12">Belongs to the short-chain dehydrogenases/reductases (SDR) family.</text>
</comment>
<keyword evidence="7 12" id="KW-1133">Transmembrane helix</keyword>
<keyword evidence="3 12" id="KW-0812">Transmembrane</keyword>
<dbReference type="GeneID" id="38112981"/>
<evidence type="ECO:0000256" key="9">
    <source>
        <dbReference type="ARBA" id="ARBA00023098"/>
    </source>
</evidence>
<evidence type="ECO:0000256" key="11">
    <source>
        <dbReference type="ARBA" id="ARBA00023160"/>
    </source>
</evidence>
<evidence type="ECO:0000256" key="8">
    <source>
        <dbReference type="ARBA" id="ARBA00023002"/>
    </source>
</evidence>
<dbReference type="CDD" id="cd05356">
    <property type="entry name" value="17beta-HSD1_like_SDR_c"/>
    <property type="match status" value="1"/>
</dbReference>
<keyword evidence="10 12" id="KW-0472">Membrane</keyword>
<evidence type="ECO:0000256" key="7">
    <source>
        <dbReference type="ARBA" id="ARBA00022989"/>
    </source>
</evidence>
<dbReference type="GO" id="GO:0005789">
    <property type="term" value="C:endoplasmic reticulum membrane"/>
    <property type="evidence" value="ECO:0007669"/>
    <property type="project" value="UniProtKB-SubCell"/>
</dbReference>
<keyword evidence="14" id="KW-1185">Reference proteome</keyword>
<keyword evidence="8 12" id="KW-0560">Oxidoreductase</keyword>
<dbReference type="PIRSF" id="PIRSF000126">
    <property type="entry name" value="11-beta-HSD1"/>
    <property type="match status" value="1"/>
</dbReference>
<dbReference type="HAMAP" id="MF_03107">
    <property type="entry name" value="3_ketoreductase"/>
    <property type="match status" value="1"/>
</dbReference>
<sequence length="346" mass="37468">MEFLKNVSLSLSDWEYNFAPGWQSVAASVLLAAGGWFVVSRVWTFLRVLTSLFVLPGKSLRSFGPKGSWAIVTGASDGLGKEFALQIARAGYNIVLVSRTASKLTALSDEITSKYPSVQTKTLAMDFARNDDEDYEKLKALVGDLDVAILINNVGKSHSIPVPFALTPEDEMADIITINCTGTLRVTQLVVPGMTQRKRGLILTMGSFGGLLPSPLLATYSGSKAFLQQWSSSLGSELQPYGVTVELVQAYLITSAMSKIRKTSALIPNPRAFVKATLSKIGNNGGSPGYAYSSSPYWSHGLVAYLATCVANPMSMRIANQIKGMHESIRKRALRKAERENAKKSS</sequence>
<comment type="caution">
    <text evidence="13">The sequence shown here is derived from an EMBL/GenBank/DDBJ whole genome shotgun (WGS) entry which is preliminary data.</text>
</comment>
<dbReference type="STRING" id="1810919.A0A3D8SX03"/>
<dbReference type="InterPro" id="IPR002347">
    <property type="entry name" value="SDR_fam"/>
</dbReference>
<dbReference type="AlphaFoldDB" id="A0A3D8SX03"/>
<dbReference type="GO" id="GO:0141040">
    <property type="term" value="F:very-long-chain 3-oxoacyl-CoA reductase activity"/>
    <property type="evidence" value="ECO:0007669"/>
    <property type="project" value="UniProtKB-EC"/>
</dbReference>
<dbReference type="GO" id="GO:0044550">
    <property type="term" value="P:secondary metabolite biosynthetic process"/>
    <property type="evidence" value="ECO:0007669"/>
    <property type="project" value="UniProtKB-ARBA"/>
</dbReference>
<comment type="function">
    <text evidence="12">Component of the microsomal membrane bound fatty acid elongation system, which produces the 26-carbon very long-chain fatty acids (VLCFA) from palmitate. Catalyzes the reduction of the 3-ketoacyl-CoA intermediate that is formed in each cycle of fatty acid elongation. VLCFAs serve as precursors for ceramide and sphingolipids.</text>
</comment>
<comment type="catalytic activity">
    <reaction evidence="12">
        <text>a very-long-chain (3R)-3-hydroxyacyl-CoA + NADP(+) = a very-long-chain 3-oxoacyl-CoA + NADPH + H(+)</text>
        <dbReference type="Rhea" id="RHEA:48680"/>
        <dbReference type="ChEBI" id="CHEBI:15378"/>
        <dbReference type="ChEBI" id="CHEBI:57783"/>
        <dbReference type="ChEBI" id="CHEBI:58349"/>
        <dbReference type="ChEBI" id="CHEBI:85440"/>
        <dbReference type="ChEBI" id="CHEBI:90725"/>
        <dbReference type="EC" id="1.1.1.330"/>
    </reaction>
</comment>
<evidence type="ECO:0000256" key="4">
    <source>
        <dbReference type="ARBA" id="ARBA00022824"/>
    </source>
</evidence>
<dbReference type="GO" id="GO:0030148">
    <property type="term" value="P:sphingolipid biosynthetic process"/>
    <property type="evidence" value="ECO:0007669"/>
    <property type="project" value="UniProtKB-ARBA"/>
</dbReference>
<evidence type="ECO:0000256" key="3">
    <source>
        <dbReference type="ARBA" id="ARBA00022692"/>
    </source>
</evidence>
<dbReference type="Gene3D" id="3.40.50.720">
    <property type="entry name" value="NAD(P)-binding Rossmann-like Domain"/>
    <property type="match status" value="1"/>
</dbReference>
<dbReference type="PANTHER" id="PTHR43086:SF2">
    <property type="entry name" value="HYDROXYSTEROID DEHYDROGENASE-LIKE PROTEIN 1"/>
    <property type="match status" value="1"/>
</dbReference>
<dbReference type="UniPathway" id="UPA00094"/>
<dbReference type="RefSeq" id="XP_026607790.1">
    <property type="nucleotide sequence ID" value="XM_026744627.1"/>
</dbReference>
<accession>A0A3D8SX03</accession>
<keyword evidence="4 12" id="KW-0256">Endoplasmic reticulum</keyword>
<evidence type="ECO:0000256" key="12">
    <source>
        <dbReference type="HAMAP-Rule" id="MF_03107"/>
    </source>
</evidence>
<keyword evidence="5 12" id="KW-0276">Fatty acid metabolism</keyword>
<keyword evidence="2 12" id="KW-0444">Lipid biosynthesis</keyword>
<dbReference type="GO" id="GO:0045703">
    <property type="term" value="F:ketoreductase activity"/>
    <property type="evidence" value="ECO:0007669"/>
    <property type="project" value="UniProtKB-UniRule"/>
</dbReference>